<dbReference type="EMBL" id="JASBWS010000129">
    <property type="protein sequence ID" value="KAJ9095094.1"/>
    <property type="molecule type" value="Genomic_DNA"/>
</dbReference>
<gene>
    <name evidence="1" type="ORF">QFC20_006744</name>
</gene>
<organism evidence="1 2">
    <name type="scientific">Naganishia adeliensis</name>
    <dbReference type="NCBI Taxonomy" id="92952"/>
    <lineage>
        <taxon>Eukaryota</taxon>
        <taxon>Fungi</taxon>
        <taxon>Dikarya</taxon>
        <taxon>Basidiomycota</taxon>
        <taxon>Agaricomycotina</taxon>
        <taxon>Tremellomycetes</taxon>
        <taxon>Filobasidiales</taxon>
        <taxon>Filobasidiaceae</taxon>
        <taxon>Naganishia</taxon>
    </lineage>
</organism>
<sequence>MYPSRPESAPGEFTESSMNARHSTQSLDESPDTLMELSARTEVTSYMSRNDLLRKVRAILDKASVKPKPGCVPCRYAKVDLRSDQRNYVIFNKNPTARNYGCSVELRKIRQIIALLQKALNELRTIANDTLNMGECTLLISTLTELKDTESYQSWVFKSRGAAPKGVKPGKKGTRAVQRKTVEQQQRSLAADKRSGHRRKVRGHFLDLLWLIEYWAKQVKLPGMDSERRGHLEEVCVEMSKTITVVQTRLAETLPWASSV</sequence>
<keyword evidence="2" id="KW-1185">Reference proteome</keyword>
<proteinExistence type="predicted"/>
<reference evidence="1" key="1">
    <citation type="submission" date="2023-04" db="EMBL/GenBank/DDBJ databases">
        <title>Draft Genome sequencing of Naganishia species isolated from polar environments using Oxford Nanopore Technology.</title>
        <authorList>
            <person name="Leo P."/>
            <person name="Venkateswaran K."/>
        </authorList>
    </citation>
    <scope>NUCLEOTIDE SEQUENCE</scope>
    <source>
        <strain evidence="1">MNA-CCFEE 5262</strain>
    </source>
</reference>
<evidence type="ECO:0000313" key="2">
    <source>
        <dbReference type="Proteomes" id="UP001230649"/>
    </source>
</evidence>
<evidence type="ECO:0000313" key="1">
    <source>
        <dbReference type="EMBL" id="KAJ9095094.1"/>
    </source>
</evidence>
<name>A0ACC2V6W4_9TREE</name>
<dbReference type="Proteomes" id="UP001230649">
    <property type="component" value="Unassembled WGS sequence"/>
</dbReference>
<comment type="caution">
    <text evidence="1">The sequence shown here is derived from an EMBL/GenBank/DDBJ whole genome shotgun (WGS) entry which is preliminary data.</text>
</comment>
<accession>A0ACC2V6W4</accession>
<protein>
    <submittedName>
        <fullName evidence="1">Uncharacterized protein</fullName>
    </submittedName>
</protein>